<evidence type="ECO:0000256" key="1">
    <source>
        <dbReference type="ARBA" id="ARBA00004141"/>
    </source>
</evidence>
<dbReference type="PANTHER" id="PTHR13414:SF9">
    <property type="entry name" value="PROTON-COUPLED ZINC ANTIPORTER SLC30A9, MITOCHONDRIAL"/>
    <property type="match status" value="1"/>
</dbReference>
<feature type="transmembrane region" description="Helical" evidence="6">
    <location>
        <begin position="181"/>
        <end position="200"/>
    </location>
</feature>
<dbReference type="GO" id="GO:0008324">
    <property type="term" value="F:monoatomic cation transmembrane transporter activity"/>
    <property type="evidence" value="ECO:0007669"/>
    <property type="project" value="InterPro"/>
</dbReference>
<evidence type="ECO:0000256" key="6">
    <source>
        <dbReference type="SAM" id="Phobius"/>
    </source>
</evidence>
<gene>
    <name evidence="8" type="ORF">AN277_0208950</name>
</gene>
<dbReference type="InterPro" id="IPR027469">
    <property type="entry name" value="Cation_efflux_TMD_sf"/>
</dbReference>
<evidence type="ECO:0000259" key="7">
    <source>
        <dbReference type="Pfam" id="PF01545"/>
    </source>
</evidence>
<dbReference type="EMBL" id="LJBJ02000020">
    <property type="protein sequence ID" value="OAX51403.1"/>
    <property type="molecule type" value="Genomic_DNA"/>
</dbReference>
<evidence type="ECO:0000313" key="9">
    <source>
        <dbReference type="Proteomes" id="UP000053171"/>
    </source>
</evidence>
<keyword evidence="9" id="KW-1185">Reference proteome</keyword>
<name>A0A199NS30_9MICC</name>
<feature type="transmembrane region" description="Helical" evidence="6">
    <location>
        <begin position="206"/>
        <end position="225"/>
    </location>
</feature>
<accession>A0A199NS30</accession>
<evidence type="ECO:0000256" key="4">
    <source>
        <dbReference type="ARBA" id="ARBA00022989"/>
    </source>
</evidence>
<comment type="caution">
    <text evidence="8">The sequence shown here is derived from an EMBL/GenBank/DDBJ whole genome shotgun (WGS) entry which is preliminary data.</text>
</comment>
<dbReference type="GO" id="GO:0006829">
    <property type="term" value="P:zinc ion transport"/>
    <property type="evidence" value="ECO:0007669"/>
    <property type="project" value="InterPro"/>
</dbReference>
<keyword evidence="2" id="KW-0813">Transport</keyword>
<feature type="transmembrane region" description="Helical" evidence="6">
    <location>
        <begin position="125"/>
        <end position="145"/>
    </location>
</feature>
<dbReference type="Gene3D" id="1.20.1510.10">
    <property type="entry name" value="Cation efflux protein transmembrane domain"/>
    <property type="match status" value="1"/>
</dbReference>
<dbReference type="GO" id="GO:0016020">
    <property type="term" value="C:membrane"/>
    <property type="evidence" value="ECO:0007669"/>
    <property type="project" value="UniProtKB-SubCell"/>
</dbReference>
<feature type="domain" description="Cation efflux protein transmembrane" evidence="7">
    <location>
        <begin position="23"/>
        <end position="232"/>
    </location>
</feature>
<evidence type="ECO:0000256" key="3">
    <source>
        <dbReference type="ARBA" id="ARBA00022692"/>
    </source>
</evidence>
<dbReference type="InterPro" id="IPR058533">
    <property type="entry name" value="Cation_efflux_TM"/>
</dbReference>
<dbReference type="RefSeq" id="WP_064725709.1">
    <property type="nucleotide sequence ID" value="NZ_JBFBMA010000002.1"/>
</dbReference>
<dbReference type="SUPFAM" id="SSF161111">
    <property type="entry name" value="Cation efflux protein transmembrane domain-like"/>
    <property type="match status" value="1"/>
</dbReference>
<keyword evidence="4 6" id="KW-1133">Transmembrane helix</keyword>
<organism evidence="8 9">
    <name type="scientific">Rothia kristinae</name>
    <dbReference type="NCBI Taxonomy" id="37923"/>
    <lineage>
        <taxon>Bacteria</taxon>
        <taxon>Bacillati</taxon>
        <taxon>Actinomycetota</taxon>
        <taxon>Actinomycetes</taxon>
        <taxon>Micrococcales</taxon>
        <taxon>Micrococcaceae</taxon>
        <taxon>Rothia</taxon>
    </lineage>
</organism>
<comment type="subcellular location">
    <subcellularLocation>
        <location evidence="1">Membrane</location>
        <topology evidence="1">Multi-pass membrane protein</topology>
    </subcellularLocation>
</comment>
<dbReference type="PANTHER" id="PTHR13414">
    <property type="entry name" value="HUEL-CATION TRANSPORTER"/>
    <property type="match status" value="1"/>
</dbReference>
<dbReference type="NCBIfam" id="TIGR01297">
    <property type="entry name" value="CDF"/>
    <property type="match status" value="1"/>
</dbReference>
<evidence type="ECO:0000256" key="2">
    <source>
        <dbReference type="ARBA" id="ARBA00022448"/>
    </source>
</evidence>
<keyword evidence="5 6" id="KW-0472">Membrane</keyword>
<dbReference type="Pfam" id="PF01545">
    <property type="entry name" value="Cation_efflux"/>
    <property type="match status" value="1"/>
</dbReference>
<dbReference type="InterPro" id="IPR002524">
    <property type="entry name" value="Cation_efflux"/>
</dbReference>
<dbReference type="Proteomes" id="UP000053171">
    <property type="component" value="Unassembled WGS sequence"/>
</dbReference>
<reference evidence="8" key="1">
    <citation type="submission" date="2016-06" db="EMBL/GenBank/DDBJ databases">
        <title>Identification of putative biosynthetic pathways for the production of bioactive secondary metabolites by the marine actinomycete Kocuria kristinae RUTW2-3.</title>
        <authorList>
            <person name="Waterworth S.C."/>
            <person name="Walmsley T.A."/>
            <person name="Matongo T."/>
            <person name="Davies-Coleman M.T."/>
            <person name="Dorrington R.A."/>
        </authorList>
    </citation>
    <scope>NUCLEOTIDE SEQUENCE [LARGE SCALE GENOMIC DNA]</scope>
    <source>
        <strain evidence="8">RUTW2-3</strain>
    </source>
</reference>
<sequence length="331" mass="35943">MTEKQQQETQQKQQRKNSGGAAIFAALAANLGIAVLKFAAYLLTRSSSMLAESIHSVADTGNQFLLLLGGRAARKAPDAEHPFGHGQNRYIYAFVVSIVMFSLGGLFSLYEAWEKWAEPHPIEDWAWVPVVVLVGSILMEGRSLLTALRQARGSKGQRSWLEYVRGAKAPELPVVMLEDSAAVTGLLFALFGITMTLITGDGRWDAAGSGAIGVLLVAVAVFLAVEMKSLLLGESASASTLETIRRAVDAEEHIGLIHLKTMHLAPEQILVAAKISVARQETAAQLVAEINATERRIREAVPAAQLIYLEPDLYQEDYVSEIPPQPEQDEA</sequence>
<dbReference type="AlphaFoldDB" id="A0A199NS30"/>
<keyword evidence="3 6" id="KW-0812">Transmembrane</keyword>
<feature type="transmembrane region" description="Helical" evidence="6">
    <location>
        <begin position="90"/>
        <end position="113"/>
    </location>
</feature>
<protein>
    <submittedName>
        <fullName evidence="8">Cation diffusion facilitator family transporter</fullName>
    </submittedName>
</protein>
<evidence type="ECO:0000313" key="8">
    <source>
        <dbReference type="EMBL" id="OAX51403.1"/>
    </source>
</evidence>
<evidence type="ECO:0000256" key="5">
    <source>
        <dbReference type="ARBA" id="ARBA00023136"/>
    </source>
</evidence>
<dbReference type="InterPro" id="IPR040177">
    <property type="entry name" value="SLC30A9"/>
</dbReference>
<feature type="transmembrane region" description="Helical" evidence="6">
    <location>
        <begin position="21"/>
        <end position="43"/>
    </location>
</feature>
<proteinExistence type="predicted"/>